<gene>
    <name evidence="1" type="ORF">QFC24_004298</name>
</gene>
<accession>A0ACC2XFA1</accession>
<organism evidence="1 2">
    <name type="scientific">Naganishia onofrii</name>
    <dbReference type="NCBI Taxonomy" id="1851511"/>
    <lineage>
        <taxon>Eukaryota</taxon>
        <taxon>Fungi</taxon>
        <taxon>Dikarya</taxon>
        <taxon>Basidiomycota</taxon>
        <taxon>Agaricomycotina</taxon>
        <taxon>Tremellomycetes</taxon>
        <taxon>Filobasidiales</taxon>
        <taxon>Filobasidiaceae</taxon>
        <taxon>Naganishia</taxon>
    </lineage>
</organism>
<dbReference type="EMBL" id="JASBWV010000015">
    <property type="protein sequence ID" value="KAJ9122071.1"/>
    <property type="molecule type" value="Genomic_DNA"/>
</dbReference>
<comment type="caution">
    <text evidence="1">The sequence shown here is derived from an EMBL/GenBank/DDBJ whole genome shotgun (WGS) entry which is preliminary data.</text>
</comment>
<reference evidence="1" key="1">
    <citation type="submission" date="2023-04" db="EMBL/GenBank/DDBJ databases">
        <title>Draft Genome sequencing of Naganishia species isolated from polar environments using Oxford Nanopore Technology.</title>
        <authorList>
            <person name="Leo P."/>
            <person name="Venkateswaran K."/>
        </authorList>
    </citation>
    <scope>NUCLEOTIDE SEQUENCE</scope>
    <source>
        <strain evidence="1">DBVPG 5303</strain>
    </source>
</reference>
<protein>
    <submittedName>
        <fullName evidence="1">Uncharacterized protein</fullName>
    </submittedName>
</protein>
<evidence type="ECO:0000313" key="2">
    <source>
        <dbReference type="Proteomes" id="UP001234202"/>
    </source>
</evidence>
<name>A0ACC2XFA1_9TREE</name>
<evidence type="ECO:0000313" key="1">
    <source>
        <dbReference type="EMBL" id="KAJ9122071.1"/>
    </source>
</evidence>
<keyword evidence="2" id="KW-1185">Reference proteome</keyword>
<proteinExistence type="predicted"/>
<dbReference type="Proteomes" id="UP001234202">
    <property type="component" value="Unassembled WGS sequence"/>
</dbReference>
<sequence length="948" mass="100221">MPDKAPTNEQSTSRNKSFYRRNSGITVSGNSPRLAAKPPSANFVVHVTNEAEPSLGSTSGFGIRPKLTSTRSRGKSVSGYSPAKESLGLGSATSPMISVNRLSPSLTPSSPPFSPFLHRNSSGTRTEQVGQNTKENITMPSLNIDLDVVGPSAGPSRLNPYASPSSRSRRSDVRRRSETENSLAESVEHLQYQSPVESRSYAGLPSATSPSYDRTGNSRHQSTPALLNIIVQPPATAISSPSATVKPKKLSRRISSPNMQANKFLVEGSPSTPPADSRYTKVKSNASVPRIPSRDNGLGLSLDIPAEVPMPSLASHSTMGNTEHAVASAVSNTMGRTRYRSGSVGSQIAEGSASNGQAAMGQQYSQQQSSRTRYNRSYTTSRVDPPLTAGVTGEQGPLFSLTESNETPSNPPSPGQSKGRVPGPSLGIELYRRDADDRYGSHSTTPGYKENAGLSTSSSSIPSTEDGSRLNELIVTPTTGSSSGGMLTALWSAGKGLGRAAGLVPPPFMEMQETFQNDGGFYHGKRRSGSWRPFGNDRRASASDGEESEKGLLGFVESDSEDDPATSIQRASSEAYFDLPKSDYSTSQSLPTPALSSKSLSNPHGTRTYANSGLPIASQRAYSVLSLASLKRMKDRIMMVDNYDTVPASMPSPDVKAYRQGRPRGATLSNGSGGVDLSPDTSKRNVAIKQVASEMGWTLGILGLVFVISLGIVAAALVSLPIASLKSLPKKVSDLQILSAEIRSYMASSSAGWWHTVFVLTVTGMWKHSWSVPGAVVLVALIFPKPLALVRSAINGGNQSTENIAMQDLTTHRAASDSAVQPTIWRRLLIMRAMGLVPWSGMNVACGVVGVNPVTFLLTTAAGTASWSYVTASVGDILHQMAIPASTGVGMDGLPLTDPTAMGGQSLSSLLRDPALIFKMVVLSLISLIPALFKVRISGAKTPGISVD</sequence>